<evidence type="ECO:0000256" key="1">
    <source>
        <dbReference type="SAM" id="Phobius"/>
    </source>
</evidence>
<sequence length="158" mass="16486">MSVQYLVFVHHPFLGKTGGEIVSGLLLGSLTGLIACGALRVSQRAPLLVSVSSVCAGIYFGFAMLSTGVTVLIQESLVTAFFIVAGATKGIEGIKSACGLLLLHAVYDLCIWAGVLPVCAHAPPQWPLFCAAYDVALSILLAPVFTKTAQPLPRGKKS</sequence>
<keyword evidence="1" id="KW-1133">Transmembrane helix</keyword>
<dbReference type="VEuPathDB" id="CryptoDB:Cvel_10272"/>
<evidence type="ECO:0000313" key="2">
    <source>
        <dbReference type="EMBL" id="CEM50926.1"/>
    </source>
</evidence>
<reference evidence="2" key="1">
    <citation type="submission" date="2014-11" db="EMBL/GenBank/DDBJ databases">
        <authorList>
            <person name="Otto D Thomas"/>
            <person name="Naeem Raeece"/>
        </authorList>
    </citation>
    <scope>NUCLEOTIDE SEQUENCE</scope>
</reference>
<feature type="transmembrane region" description="Helical" evidence="1">
    <location>
        <begin position="46"/>
        <end position="65"/>
    </location>
</feature>
<protein>
    <submittedName>
        <fullName evidence="2">Uncharacterized protein</fullName>
    </submittedName>
</protein>
<accession>A0A0G4I1Y8</accession>
<keyword evidence="1" id="KW-0472">Membrane</keyword>
<proteinExistence type="predicted"/>
<gene>
    <name evidence="2" type="ORF">Cvel_10272</name>
</gene>
<dbReference type="EMBL" id="CDMZ01004794">
    <property type="protein sequence ID" value="CEM50926.1"/>
    <property type="molecule type" value="Genomic_DNA"/>
</dbReference>
<name>A0A0G4I1Y8_9ALVE</name>
<dbReference type="AlphaFoldDB" id="A0A0G4I1Y8"/>
<feature type="transmembrane region" description="Helical" evidence="1">
    <location>
        <begin position="21"/>
        <end position="39"/>
    </location>
</feature>
<keyword evidence="1" id="KW-0812">Transmembrane</keyword>
<organism evidence="2">
    <name type="scientific">Chromera velia CCMP2878</name>
    <dbReference type="NCBI Taxonomy" id="1169474"/>
    <lineage>
        <taxon>Eukaryota</taxon>
        <taxon>Sar</taxon>
        <taxon>Alveolata</taxon>
        <taxon>Colpodellida</taxon>
        <taxon>Chromeraceae</taxon>
        <taxon>Chromera</taxon>
    </lineage>
</organism>